<dbReference type="AlphaFoldDB" id="A0A2T7UXV0"/>
<keyword evidence="2" id="KW-1185">Reference proteome</keyword>
<comment type="caution">
    <text evidence="1">The sequence shown here is derived from an EMBL/GenBank/DDBJ whole genome shotgun (WGS) entry which is preliminary data.</text>
</comment>
<evidence type="ECO:0000313" key="1">
    <source>
        <dbReference type="EMBL" id="PVE49379.1"/>
    </source>
</evidence>
<proteinExistence type="predicted"/>
<organism evidence="1 2">
    <name type="scientific">Pararhodobacter aggregans</name>
    <dbReference type="NCBI Taxonomy" id="404875"/>
    <lineage>
        <taxon>Bacteria</taxon>
        <taxon>Pseudomonadati</taxon>
        <taxon>Pseudomonadota</taxon>
        <taxon>Alphaproteobacteria</taxon>
        <taxon>Rhodobacterales</taxon>
        <taxon>Paracoccaceae</taxon>
        <taxon>Pararhodobacter</taxon>
    </lineage>
</organism>
<gene>
    <name evidence="1" type="ORF">DDE23_02965</name>
</gene>
<reference evidence="1 2" key="1">
    <citation type="journal article" date="2011" name="Syst. Appl. Microbiol.">
        <title>Defluviimonas denitrificans gen. nov., sp. nov., and Pararhodobacter aggregans gen. nov., sp. nov., non-phototrophic Rhodobacteraceae from the biofilter of a marine aquaculture.</title>
        <authorList>
            <person name="Foesel B.U."/>
            <person name="Drake H.L."/>
            <person name="Schramm A."/>
        </authorList>
    </citation>
    <scope>NUCLEOTIDE SEQUENCE [LARGE SCALE GENOMIC DNA]</scope>
    <source>
        <strain evidence="1 2">D1-19</strain>
    </source>
</reference>
<name>A0A2T7UXV0_9RHOB</name>
<dbReference type="EMBL" id="QDDR01000001">
    <property type="protein sequence ID" value="PVE49379.1"/>
    <property type="molecule type" value="Genomic_DNA"/>
</dbReference>
<evidence type="ECO:0000313" key="2">
    <source>
        <dbReference type="Proteomes" id="UP000244810"/>
    </source>
</evidence>
<accession>A0A2T7UXV0</accession>
<sequence>MPALAGPAALLPDTRTGPALLMTWAALWPTLHLPGFSLAQRALDAGVRALVLFTGRQGKR</sequence>
<dbReference type="Proteomes" id="UP000244810">
    <property type="component" value="Unassembled WGS sequence"/>
</dbReference>
<protein>
    <submittedName>
        <fullName evidence="1">Uncharacterized protein</fullName>
    </submittedName>
</protein>